<evidence type="ECO:0000259" key="1">
    <source>
        <dbReference type="PROSITE" id="PS50943"/>
    </source>
</evidence>
<dbReference type="OrthoDB" id="6465887at2"/>
<accession>A0A379G555</accession>
<protein>
    <submittedName>
        <fullName evidence="2">Helix-turn-helix</fullName>
    </submittedName>
</protein>
<dbReference type="GO" id="GO:0003677">
    <property type="term" value="F:DNA binding"/>
    <property type="evidence" value="ECO:0007669"/>
    <property type="project" value="InterPro"/>
</dbReference>
<dbReference type="CDD" id="cd00093">
    <property type="entry name" value="HTH_XRE"/>
    <property type="match status" value="1"/>
</dbReference>
<evidence type="ECO:0000313" key="2">
    <source>
        <dbReference type="EMBL" id="SUC36179.1"/>
    </source>
</evidence>
<dbReference type="RefSeq" id="WP_115164508.1">
    <property type="nucleotide sequence ID" value="NZ_AP018946.1"/>
</dbReference>
<gene>
    <name evidence="2" type="ORF">NCTC12026_02597</name>
</gene>
<organism evidence="2 3">
    <name type="scientific">Providencia rustigianii</name>
    <dbReference type="NCBI Taxonomy" id="158850"/>
    <lineage>
        <taxon>Bacteria</taxon>
        <taxon>Pseudomonadati</taxon>
        <taxon>Pseudomonadota</taxon>
        <taxon>Gammaproteobacteria</taxon>
        <taxon>Enterobacterales</taxon>
        <taxon>Morganellaceae</taxon>
        <taxon>Providencia</taxon>
    </lineage>
</organism>
<dbReference type="Pfam" id="PF01381">
    <property type="entry name" value="HTH_3"/>
    <property type="match status" value="1"/>
</dbReference>
<name>A0A379G555_9GAMM</name>
<dbReference type="InterPro" id="IPR010982">
    <property type="entry name" value="Lambda_DNA-bd_dom_sf"/>
</dbReference>
<dbReference type="Gene3D" id="1.10.260.40">
    <property type="entry name" value="lambda repressor-like DNA-binding domains"/>
    <property type="match status" value="1"/>
</dbReference>
<dbReference type="SMART" id="SM00530">
    <property type="entry name" value="HTH_XRE"/>
    <property type="match status" value="1"/>
</dbReference>
<evidence type="ECO:0000313" key="3">
    <source>
        <dbReference type="Proteomes" id="UP000255129"/>
    </source>
</evidence>
<dbReference type="PROSITE" id="PS50943">
    <property type="entry name" value="HTH_CROC1"/>
    <property type="match status" value="1"/>
</dbReference>
<reference evidence="2 3" key="1">
    <citation type="submission" date="2018-06" db="EMBL/GenBank/DDBJ databases">
        <authorList>
            <consortium name="Pathogen Informatics"/>
            <person name="Doyle S."/>
        </authorList>
    </citation>
    <scope>NUCLEOTIDE SEQUENCE [LARGE SCALE GENOMIC DNA]</scope>
    <source>
        <strain evidence="2 3">NCTC12026</strain>
    </source>
</reference>
<feature type="domain" description="HTH cro/C1-type" evidence="1">
    <location>
        <begin position="15"/>
        <end position="70"/>
    </location>
</feature>
<dbReference type="SUPFAM" id="SSF47413">
    <property type="entry name" value="lambda repressor-like DNA-binding domains"/>
    <property type="match status" value="1"/>
</dbReference>
<proteinExistence type="predicted"/>
<sequence length="89" mass="10217">MSMNRTVSALVGQKVKALRRDAGYTASQFSKLTGCKSEQQLYRYERGINKIDIDTLVSALKVLNVNIEFFFEQVMEEAYKEPIDYNITV</sequence>
<dbReference type="InterPro" id="IPR001387">
    <property type="entry name" value="Cro/C1-type_HTH"/>
</dbReference>
<dbReference type="AlphaFoldDB" id="A0A379G555"/>
<dbReference type="EMBL" id="UGUA01000002">
    <property type="protein sequence ID" value="SUC36179.1"/>
    <property type="molecule type" value="Genomic_DNA"/>
</dbReference>
<dbReference type="Proteomes" id="UP000255129">
    <property type="component" value="Unassembled WGS sequence"/>
</dbReference>